<reference evidence="2" key="1">
    <citation type="journal article" date="2015" name="Nature">
        <title>Complex archaea that bridge the gap between prokaryotes and eukaryotes.</title>
        <authorList>
            <person name="Spang A."/>
            <person name="Saw J.H."/>
            <person name="Jorgensen S.L."/>
            <person name="Zaremba-Niedzwiedzka K."/>
            <person name="Martijn J."/>
            <person name="Lind A.E."/>
            <person name="van Eijk R."/>
            <person name="Schleper C."/>
            <person name="Guy L."/>
            <person name="Ettema T.J."/>
        </authorList>
    </citation>
    <scope>NUCLEOTIDE SEQUENCE</scope>
</reference>
<organism evidence="2">
    <name type="scientific">marine sediment metagenome</name>
    <dbReference type="NCBI Taxonomy" id="412755"/>
    <lineage>
        <taxon>unclassified sequences</taxon>
        <taxon>metagenomes</taxon>
        <taxon>ecological metagenomes</taxon>
    </lineage>
</organism>
<keyword evidence="1" id="KW-0812">Transmembrane</keyword>
<comment type="caution">
    <text evidence="2">The sequence shown here is derived from an EMBL/GenBank/DDBJ whole genome shotgun (WGS) entry which is preliminary data.</text>
</comment>
<dbReference type="EMBL" id="LAZR01015616">
    <property type="protein sequence ID" value="KKM08143.1"/>
    <property type="molecule type" value="Genomic_DNA"/>
</dbReference>
<keyword evidence="1" id="KW-1133">Transmembrane helix</keyword>
<feature type="transmembrane region" description="Helical" evidence="1">
    <location>
        <begin position="255"/>
        <end position="281"/>
    </location>
</feature>
<keyword evidence="1" id="KW-0472">Membrane</keyword>
<gene>
    <name evidence="2" type="ORF">LCGC14_1726800</name>
</gene>
<proteinExistence type="predicted"/>
<sequence length="292" mass="32917">MERKSFLVPPTGVISVNGRSFSIPTYTYDITEVGILQVRDGEAGKYMDIFTDAAEIQEGTVSTEILGQDVDSGYKEIMNAVANWDLGWRAGQIVRGQTLQQSEIDTDPVGVSYDSIKFEQDTPFIFNLPVTLAPEVYEIIQDNTYRAATFTYEKSIQKLEVWTSPHTEIAPSRVVAVHTVNPFLHWDFYIDIDFYATMPVTAEVSQAILADPYLKRGDMVWDSDFTGVYDVIYAPTKGDPISNFFKWVGNLFSGLWGIIILIIIVAVGVFILIKVVPILLMRRAMRGRKNKF</sequence>
<name>A0A0F9KAG1_9ZZZZ</name>
<evidence type="ECO:0000256" key="1">
    <source>
        <dbReference type="SAM" id="Phobius"/>
    </source>
</evidence>
<dbReference type="AlphaFoldDB" id="A0A0F9KAG1"/>
<protein>
    <submittedName>
        <fullName evidence="2">Uncharacterized protein</fullName>
    </submittedName>
</protein>
<evidence type="ECO:0000313" key="2">
    <source>
        <dbReference type="EMBL" id="KKM08143.1"/>
    </source>
</evidence>
<accession>A0A0F9KAG1</accession>